<gene>
    <name evidence="2" type="ORF">M5D96_010300</name>
</gene>
<dbReference type="Proteomes" id="UP001059596">
    <property type="component" value="Unassembled WGS sequence"/>
</dbReference>
<dbReference type="EMBL" id="JAMKOV010000014">
    <property type="protein sequence ID" value="KAI8036984.1"/>
    <property type="molecule type" value="Genomic_DNA"/>
</dbReference>
<dbReference type="AlphaFoldDB" id="A0A9P9YHC4"/>
<comment type="caution">
    <text evidence="2">The sequence shown here is derived from an EMBL/GenBank/DDBJ whole genome shotgun (WGS) entry which is preliminary data.</text>
</comment>
<accession>A0A9P9YHC4</accession>
<name>A0A9P9YHC4_9MUSC</name>
<keyword evidence="3" id="KW-1185">Reference proteome</keyword>
<evidence type="ECO:0000256" key="1">
    <source>
        <dbReference type="SAM" id="MobiDB-lite"/>
    </source>
</evidence>
<evidence type="ECO:0000313" key="2">
    <source>
        <dbReference type="EMBL" id="KAI8036984.1"/>
    </source>
</evidence>
<sequence length="59" mass="6329">MDMDTPIGRQAYNLLSPSPVQHPPPTTHLWGMEYALQGPRSSAAAQLLRRRCAAGGAAI</sequence>
<protein>
    <submittedName>
        <fullName evidence="2">Uncharacterized protein</fullName>
    </submittedName>
</protein>
<reference evidence="2" key="1">
    <citation type="journal article" date="2023" name="Genome Biol. Evol.">
        <title>Long-read-based Genome Assembly of Drosophila gunungcola Reveals Fewer Chemosensory Genes in Flower-breeding Species.</title>
        <authorList>
            <person name="Negi A."/>
            <person name="Liao B.Y."/>
            <person name="Yeh S.D."/>
        </authorList>
    </citation>
    <scope>NUCLEOTIDE SEQUENCE</scope>
    <source>
        <strain evidence="2">Sukarami</strain>
    </source>
</reference>
<evidence type="ECO:0000313" key="3">
    <source>
        <dbReference type="Proteomes" id="UP001059596"/>
    </source>
</evidence>
<proteinExistence type="predicted"/>
<feature type="region of interest" description="Disordered" evidence="1">
    <location>
        <begin position="1"/>
        <end position="26"/>
    </location>
</feature>
<organism evidence="2 3">
    <name type="scientific">Drosophila gunungcola</name>
    <name type="common">fruit fly</name>
    <dbReference type="NCBI Taxonomy" id="103775"/>
    <lineage>
        <taxon>Eukaryota</taxon>
        <taxon>Metazoa</taxon>
        <taxon>Ecdysozoa</taxon>
        <taxon>Arthropoda</taxon>
        <taxon>Hexapoda</taxon>
        <taxon>Insecta</taxon>
        <taxon>Pterygota</taxon>
        <taxon>Neoptera</taxon>
        <taxon>Endopterygota</taxon>
        <taxon>Diptera</taxon>
        <taxon>Brachycera</taxon>
        <taxon>Muscomorpha</taxon>
        <taxon>Ephydroidea</taxon>
        <taxon>Drosophilidae</taxon>
        <taxon>Drosophila</taxon>
        <taxon>Sophophora</taxon>
    </lineage>
</organism>